<evidence type="ECO:0000313" key="3">
    <source>
        <dbReference type="Proteomes" id="UP000829069"/>
    </source>
</evidence>
<dbReference type="EMBL" id="CP093326">
    <property type="protein sequence ID" value="UNK46406.1"/>
    <property type="molecule type" value="Genomic_DNA"/>
</dbReference>
<protein>
    <submittedName>
        <fullName evidence="2">VOC family protein</fullName>
    </submittedName>
</protein>
<proteinExistence type="predicted"/>
<dbReference type="Proteomes" id="UP000829069">
    <property type="component" value="Chromosome"/>
</dbReference>
<reference evidence="2 3" key="1">
    <citation type="submission" date="2022-03" db="EMBL/GenBank/DDBJ databases">
        <title>Isotopic signatures of nitrous oxide derived from detoxification processes.</title>
        <authorList>
            <person name="Behrendt U."/>
            <person name="Buchen C."/>
            <person name="Well R."/>
            <person name="Ulrich A."/>
            <person name="Rohe L."/>
            <person name="Kolb S."/>
            <person name="Schloter M."/>
            <person name="Horn M.A."/>
            <person name="Augustin J."/>
        </authorList>
    </citation>
    <scope>NUCLEOTIDE SEQUENCE [LARGE SCALE GENOMIC DNA]</scope>
    <source>
        <strain evidence="2 3">S4-C24</strain>
    </source>
</reference>
<dbReference type="InterPro" id="IPR004360">
    <property type="entry name" value="Glyas_Fos-R_dOase_dom"/>
</dbReference>
<dbReference type="SUPFAM" id="SSF54593">
    <property type="entry name" value="Glyoxalase/Bleomycin resistance protein/Dihydroxybiphenyl dioxygenase"/>
    <property type="match status" value="1"/>
</dbReference>
<accession>A0ABY3WAA7</accession>
<dbReference type="Gene3D" id="3.10.180.10">
    <property type="entry name" value="2,3-Dihydroxybiphenyl 1,2-Dioxygenase, domain 1"/>
    <property type="match status" value="1"/>
</dbReference>
<evidence type="ECO:0000259" key="1">
    <source>
        <dbReference type="PROSITE" id="PS51819"/>
    </source>
</evidence>
<dbReference type="PROSITE" id="PS51819">
    <property type="entry name" value="VOC"/>
    <property type="match status" value="1"/>
</dbReference>
<name>A0ABY3WAA7_9MICC</name>
<feature type="domain" description="VOC" evidence="1">
    <location>
        <begin position="4"/>
        <end position="122"/>
    </location>
</feature>
<organism evidence="2 3">
    <name type="scientific">Arthrobacter sulfonylureivorans</name>
    <dbReference type="NCBI Taxonomy" id="2486855"/>
    <lineage>
        <taxon>Bacteria</taxon>
        <taxon>Bacillati</taxon>
        <taxon>Actinomycetota</taxon>
        <taxon>Actinomycetes</taxon>
        <taxon>Micrococcales</taxon>
        <taxon>Micrococcaceae</taxon>
        <taxon>Arthrobacter</taxon>
    </lineage>
</organism>
<dbReference type="InterPro" id="IPR037523">
    <property type="entry name" value="VOC_core"/>
</dbReference>
<dbReference type="InterPro" id="IPR029068">
    <property type="entry name" value="Glyas_Bleomycin-R_OHBP_Dase"/>
</dbReference>
<sequence length="139" mass="14933">MAVSFNHTIVYAADKKASAEFFAEIFGLSPPQPMFGYFMTVTLEGGVALDYADSDGSVQPQHYAFLVSEDEFDGVFARIQSAGIDYWADPARSRPGQINHNDGGRGVYFTDPSGHFLEAITRPYGSGTTGFGTAGFGTP</sequence>
<dbReference type="Pfam" id="PF00903">
    <property type="entry name" value="Glyoxalase"/>
    <property type="match status" value="1"/>
</dbReference>
<dbReference type="RefSeq" id="WP_241914437.1">
    <property type="nucleotide sequence ID" value="NZ_CP093326.1"/>
</dbReference>
<gene>
    <name evidence="2" type="ORF">MNQ99_03270</name>
</gene>
<evidence type="ECO:0000313" key="2">
    <source>
        <dbReference type="EMBL" id="UNK46406.1"/>
    </source>
</evidence>
<keyword evidence="3" id="KW-1185">Reference proteome</keyword>
<dbReference type="CDD" id="cd08351">
    <property type="entry name" value="ChaP_like"/>
    <property type="match status" value="1"/>
</dbReference>